<evidence type="ECO:0000259" key="6">
    <source>
        <dbReference type="PROSITE" id="PS50110"/>
    </source>
</evidence>
<proteinExistence type="predicted"/>
<name>A0A1H8BDJ0_9SPHN</name>
<dbReference type="EC" id="2.7.13.3" evidence="2"/>
<evidence type="ECO:0000259" key="5">
    <source>
        <dbReference type="PROSITE" id="PS50109"/>
    </source>
</evidence>
<dbReference type="Gene3D" id="3.30.450.20">
    <property type="entry name" value="PAS domain"/>
    <property type="match status" value="2"/>
</dbReference>
<dbReference type="Pfam" id="PF08448">
    <property type="entry name" value="PAS_4"/>
    <property type="match status" value="2"/>
</dbReference>
<dbReference type="Proteomes" id="UP000199206">
    <property type="component" value="Unassembled WGS sequence"/>
</dbReference>
<dbReference type="SMART" id="SM00387">
    <property type="entry name" value="HATPase_c"/>
    <property type="match status" value="1"/>
</dbReference>
<dbReference type="InterPro" id="IPR036890">
    <property type="entry name" value="HATPase_C_sf"/>
</dbReference>
<dbReference type="SMART" id="SM00091">
    <property type="entry name" value="PAS"/>
    <property type="match status" value="2"/>
</dbReference>
<feature type="domain" description="Histidine kinase" evidence="5">
    <location>
        <begin position="299"/>
        <end position="520"/>
    </location>
</feature>
<dbReference type="CDD" id="cd00130">
    <property type="entry name" value="PAS"/>
    <property type="match status" value="1"/>
</dbReference>
<dbReference type="InterPro" id="IPR000014">
    <property type="entry name" value="PAS"/>
</dbReference>
<dbReference type="Pfam" id="PF00072">
    <property type="entry name" value="Response_reg"/>
    <property type="match status" value="1"/>
</dbReference>
<dbReference type="EMBL" id="FOCF01000002">
    <property type="protein sequence ID" value="SEM81010.1"/>
    <property type="molecule type" value="Genomic_DNA"/>
</dbReference>
<keyword evidence="3 4" id="KW-0597">Phosphoprotein</keyword>
<dbReference type="Gene3D" id="1.10.287.130">
    <property type="match status" value="1"/>
</dbReference>
<dbReference type="PROSITE" id="PS50110">
    <property type="entry name" value="RESPONSE_REGULATORY"/>
    <property type="match status" value="1"/>
</dbReference>
<dbReference type="CDD" id="cd00082">
    <property type="entry name" value="HisKA"/>
    <property type="match status" value="1"/>
</dbReference>
<dbReference type="PANTHER" id="PTHR43065">
    <property type="entry name" value="SENSOR HISTIDINE KINASE"/>
    <property type="match status" value="1"/>
</dbReference>
<dbReference type="AlphaFoldDB" id="A0A1H8BDJ0"/>
<sequence length="667" mass="73108">MVIGKGEDLTREESRVEIRRLRATEGRLRTILDAVDTAFAIVEVKFDANDTPVDYRFLEANPAFERQSGADLVGKWVTEYAPDLERFWFETYGHVAKTGEPANFENYANTFERWFDVRAIRIGDPRERRIAIFFNDVTERKRAEAQLVGLNDTLEQQVQDRTTELDRLWDTSPDLLLVIDFDGVFRRVNPAWVTTLGYDPDELVGHHVNEFVVAEDHADTIAAYQLAAMGGSPRMVNRYVHKDGTLCWISWVAARAGQVIYAFGRNVTAERTQAEALAQAEEALRHAQKMEAIGQLTGGVAHDFNNLLTVIRGSVDLLRRPGLTQEKRDRYVEAIASTAERATKLTNQLLAFARRQTLKPQVCDVGARLRGVADMLDTVTGGRIGVVTDLPPDPCYVLVDLNQFETALVNLAVNARDAMAGEGTLSLSVRCDSVMPPIRGHSGSHAAFAAISVADTGTGIEAEQVERIFEPFFTTKEVGKGTGLGLSQVLGFVKQSGGDVEVSSVPGRGTTFTLYLPQVDADRETAAADTGTALATHADGQRVLVVEDNLGVGRFCTDVLADLGYQTVWAHNAEEALKELDRAQQAFSVVFSDVVMPGMGGIELATVLRDRFPDLPVLLTSGYSDILAQEGGHGFDLLHKPYSAQQLATALRRVTGEAAVLATPPTD</sequence>
<dbReference type="InterPro" id="IPR036097">
    <property type="entry name" value="HisK_dim/P_sf"/>
</dbReference>
<dbReference type="PROSITE" id="PS50112">
    <property type="entry name" value="PAS"/>
    <property type="match status" value="1"/>
</dbReference>
<dbReference type="SUPFAM" id="SSF55785">
    <property type="entry name" value="PYP-like sensor domain (PAS domain)"/>
    <property type="match status" value="2"/>
</dbReference>
<keyword evidence="9" id="KW-1185">Reference proteome</keyword>
<dbReference type="Gene3D" id="3.30.565.10">
    <property type="entry name" value="Histidine kinase-like ATPase, C-terminal domain"/>
    <property type="match status" value="1"/>
</dbReference>
<dbReference type="PROSITE" id="PS50109">
    <property type="entry name" value="HIS_KIN"/>
    <property type="match status" value="1"/>
</dbReference>
<dbReference type="NCBIfam" id="TIGR00229">
    <property type="entry name" value="sensory_box"/>
    <property type="match status" value="1"/>
</dbReference>
<gene>
    <name evidence="8" type="ORF">SAMN05192583_1325</name>
</gene>
<dbReference type="Pfam" id="PF02518">
    <property type="entry name" value="HATPase_c"/>
    <property type="match status" value="1"/>
</dbReference>
<accession>A0A1H8BDJ0</accession>
<protein>
    <recommendedName>
        <fullName evidence="2">histidine kinase</fullName>
        <ecNumber evidence="2">2.7.13.3</ecNumber>
    </recommendedName>
</protein>
<feature type="modified residue" description="4-aspartylphosphate" evidence="4">
    <location>
        <position position="593"/>
    </location>
</feature>
<evidence type="ECO:0000256" key="3">
    <source>
        <dbReference type="ARBA" id="ARBA00022553"/>
    </source>
</evidence>
<dbReference type="InterPro" id="IPR005467">
    <property type="entry name" value="His_kinase_dom"/>
</dbReference>
<dbReference type="InterPro" id="IPR001789">
    <property type="entry name" value="Sig_transdc_resp-reg_receiver"/>
</dbReference>
<comment type="catalytic activity">
    <reaction evidence="1">
        <text>ATP + protein L-histidine = ADP + protein N-phospho-L-histidine.</text>
        <dbReference type="EC" id="2.7.13.3"/>
    </reaction>
</comment>
<dbReference type="SUPFAM" id="SSF52172">
    <property type="entry name" value="CheY-like"/>
    <property type="match status" value="1"/>
</dbReference>
<organism evidence="8 9">
    <name type="scientific">Sphingomonas gellani</name>
    <dbReference type="NCBI Taxonomy" id="1166340"/>
    <lineage>
        <taxon>Bacteria</taxon>
        <taxon>Pseudomonadati</taxon>
        <taxon>Pseudomonadota</taxon>
        <taxon>Alphaproteobacteria</taxon>
        <taxon>Sphingomonadales</taxon>
        <taxon>Sphingomonadaceae</taxon>
        <taxon>Sphingomonas</taxon>
    </lineage>
</organism>
<evidence type="ECO:0000256" key="4">
    <source>
        <dbReference type="PROSITE-ProRule" id="PRU00169"/>
    </source>
</evidence>
<dbReference type="Gene3D" id="3.40.50.2300">
    <property type="match status" value="1"/>
</dbReference>
<dbReference type="PRINTS" id="PR00344">
    <property type="entry name" value="BCTRLSENSOR"/>
</dbReference>
<dbReference type="InterPro" id="IPR003594">
    <property type="entry name" value="HATPase_dom"/>
</dbReference>
<dbReference type="STRING" id="1166340.SAMN05192583_1325"/>
<dbReference type="PANTHER" id="PTHR43065:SF49">
    <property type="entry name" value="HISTIDINE KINASE"/>
    <property type="match status" value="1"/>
</dbReference>
<dbReference type="GO" id="GO:0000155">
    <property type="term" value="F:phosphorelay sensor kinase activity"/>
    <property type="evidence" value="ECO:0007669"/>
    <property type="project" value="InterPro"/>
</dbReference>
<feature type="domain" description="PAS" evidence="7">
    <location>
        <begin position="161"/>
        <end position="231"/>
    </location>
</feature>
<dbReference type="InterPro" id="IPR004358">
    <property type="entry name" value="Sig_transdc_His_kin-like_C"/>
</dbReference>
<dbReference type="InterPro" id="IPR013656">
    <property type="entry name" value="PAS_4"/>
</dbReference>
<dbReference type="Pfam" id="PF00512">
    <property type="entry name" value="HisKA"/>
    <property type="match status" value="1"/>
</dbReference>
<dbReference type="SMART" id="SM00388">
    <property type="entry name" value="HisKA"/>
    <property type="match status" value="1"/>
</dbReference>
<evidence type="ECO:0000256" key="1">
    <source>
        <dbReference type="ARBA" id="ARBA00000085"/>
    </source>
</evidence>
<evidence type="ECO:0000256" key="2">
    <source>
        <dbReference type="ARBA" id="ARBA00012438"/>
    </source>
</evidence>
<dbReference type="InterPro" id="IPR011006">
    <property type="entry name" value="CheY-like_superfamily"/>
</dbReference>
<dbReference type="InterPro" id="IPR035965">
    <property type="entry name" value="PAS-like_dom_sf"/>
</dbReference>
<reference evidence="9" key="1">
    <citation type="submission" date="2016-10" db="EMBL/GenBank/DDBJ databases">
        <authorList>
            <person name="Varghese N."/>
            <person name="Submissions S."/>
        </authorList>
    </citation>
    <scope>NUCLEOTIDE SEQUENCE [LARGE SCALE GENOMIC DNA]</scope>
    <source>
        <strain evidence="9">S6-262</strain>
    </source>
</reference>
<dbReference type="SUPFAM" id="SSF47384">
    <property type="entry name" value="Homodimeric domain of signal transducing histidine kinase"/>
    <property type="match status" value="1"/>
</dbReference>
<evidence type="ECO:0000313" key="9">
    <source>
        <dbReference type="Proteomes" id="UP000199206"/>
    </source>
</evidence>
<dbReference type="SMART" id="SM00448">
    <property type="entry name" value="REC"/>
    <property type="match status" value="1"/>
</dbReference>
<feature type="domain" description="Response regulatory" evidence="6">
    <location>
        <begin position="542"/>
        <end position="655"/>
    </location>
</feature>
<dbReference type="InterPro" id="IPR003661">
    <property type="entry name" value="HisK_dim/P_dom"/>
</dbReference>
<dbReference type="SUPFAM" id="SSF55874">
    <property type="entry name" value="ATPase domain of HSP90 chaperone/DNA topoisomerase II/histidine kinase"/>
    <property type="match status" value="1"/>
</dbReference>
<evidence type="ECO:0000259" key="7">
    <source>
        <dbReference type="PROSITE" id="PS50112"/>
    </source>
</evidence>
<evidence type="ECO:0000313" key="8">
    <source>
        <dbReference type="EMBL" id="SEM81010.1"/>
    </source>
</evidence>